<proteinExistence type="predicted"/>
<organism evidence="1 2">
    <name type="scientific">Dermatophagoides farinae</name>
    <name type="common">American house dust mite</name>
    <dbReference type="NCBI Taxonomy" id="6954"/>
    <lineage>
        <taxon>Eukaryota</taxon>
        <taxon>Metazoa</taxon>
        <taxon>Ecdysozoa</taxon>
        <taxon>Arthropoda</taxon>
        <taxon>Chelicerata</taxon>
        <taxon>Arachnida</taxon>
        <taxon>Acari</taxon>
        <taxon>Acariformes</taxon>
        <taxon>Sarcoptiformes</taxon>
        <taxon>Astigmata</taxon>
        <taxon>Psoroptidia</taxon>
        <taxon>Analgoidea</taxon>
        <taxon>Pyroglyphidae</taxon>
        <taxon>Dermatophagoidinae</taxon>
        <taxon>Dermatophagoides</taxon>
    </lineage>
</organism>
<keyword evidence="2" id="KW-1185">Reference proteome</keyword>
<comment type="caution">
    <text evidence="1">The sequence shown here is derived from an EMBL/GenBank/DDBJ whole genome shotgun (WGS) entry which is preliminary data.</text>
</comment>
<evidence type="ECO:0000313" key="2">
    <source>
        <dbReference type="Proteomes" id="UP000790347"/>
    </source>
</evidence>
<dbReference type="AlphaFoldDB" id="A0A922HS62"/>
<protein>
    <submittedName>
        <fullName evidence="1">Uncharacterized protein</fullName>
    </submittedName>
</protein>
<evidence type="ECO:0000313" key="1">
    <source>
        <dbReference type="EMBL" id="KAH9506706.1"/>
    </source>
</evidence>
<name>A0A922HS62_DERFA</name>
<reference evidence="1" key="2">
    <citation type="journal article" date="2022" name="Res Sq">
        <title>Comparative Genomics Reveals Insights into the Divergent Evolution of Astigmatic Mites and Household Pest Adaptations.</title>
        <authorList>
            <person name="Xiong Q."/>
            <person name="Wan A.T.-Y."/>
            <person name="Liu X.-Y."/>
            <person name="Fung C.S.-H."/>
            <person name="Xiao X."/>
            <person name="Malainual N."/>
            <person name="Hou J."/>
            <person name="Wang L."/>
            <person name="Wang M."/>
            <person name="Yang K."/>
            <person name="Cui Y."/>
            <person name="Leung E."/>
            <person name="Nong W."/>
            <person name="Shin S.-K."/>
            <person name="Au S."/>
            <person name="Jeong K.Y."/>
            <person name="Chew F.T."/>
            <person name="Hui J."/>
            <person name="Leung T.F."/>
            <person name="Tungtrongchitr A."/>
            <person name="Zhong N."/>
            <person name="Liu Z."/>
            <person name="Tsui S."/>
        </authorList>
    </citation>
    <scope>NUCLEOTIDE SEQUENCE</scope>
    <source>
        <strain evidence="1">Derf</strain>
        <tissue evidence="1">Whole organism</tissue>
    </source>
</reference>
<dbReference type="Proteomes" id="UP000790347">
    <property type="component" value="Unassembled WGS sequence"/>
</dbReference>
<dbReference type="EMBL" id="ASGP02000005">
    <property type="protein sequence ID" value="KAH9506706.1"/>
    <property type="molecule type" value="Genomic_DNA"/>
</dbReference>
<gene>
    <name evidence="1" type="ORF">DERF_011424</name>
</gene>
<sequence length="83" mass="9629">MSKYLATTPLTFSLLFYTSLITSIFEVMSARLPDIYWNSTNPIPQSRITICVRYVFFSTSSYVVMLGLPNTIRPYCIDFRINQ</sequence>
<accession>A0A922HS62</accession>
<reference evidence="1" key="1">
    <citation type="submission" date="2013-05" db="EMBL/GenBank/DDBJ databases">
        <authorList>
            <person name="Yim A.K.Y."/>
            <person name="Chan T.F."/>
            <person name="Ji K.M."/>
            <person name="Liu X.Y."/>
            <person name="Zhou J.W."/>
            <person name="Li R.Q."/>
            <person name="Yang K.Y."/>
            <person name="Li J."/>
            <person name="Li M."/>
            <person name="Law P.T.W."/>
            <person name="Wu Y.L."/>
            <person name="Cai Z.L."/>
            <person name="Qin H."/>
            <person name="Bao Y."/>
            <person name="Leung R.K.K."/>
            <person name="Ng P.K.S."/>
            <person name="Zou J."/>
            <person name="Zhong X.J."/>
            <person name="Ran P.X."/>
            <person name="Zhong N.S."/>
            <person name="Liu Z.G."/>
            <person name="Tsui S.K.W."/>
        </authorList>
    </citation>
    <scope>NUCLEOTIDE SEQUENCE</scope>
    <source>
        <strain evidence="1">Derf</strain>
        <tissue evidence="1">Whole organism</tissue>
    </source>
</reference>